<sequence>MSGFFLLIACLIVVALSYEVSFRRSWTLSRNSELLSPAQWLAVRRRAYWPAGCGAICMLLGWIVLHFIQDKPVVLVTMNLMMLILCFSAGWFFGALAGTVNRA</sequence>
<accession>A0A1B1UKT9</accession>
<dbReference type="EMBL" id="CP016428">
    <property type="protein sequence ID" value="ANW03411.1"/>
    <property type="molecule type" value="Genomic_DNA"/>
</dbReference>
<dbReference type="Proteomes" id="UP000092839">
    <property type="component" value="Chromosome"/>
</dbReference>
<protein>
    <recommendedName>
        <fullName evidence="4">DUF3325 domain-containing protein</fullName>
    </recommendedName>
</protein>
<proteinExistence type="predicted"/>
<evidence type="ECO:0000313" key="3">
    <source>
        <dbReference type="Proteomes" id="UP000092839"/>
    </source>
</evidence>
<feature type="transmembrane region" description="Helical" evidence="1">
    <location>
        <begin position="80"/>
        <end position="100"/>
    </location>
</feature>
<keyword evidence="3" id="KW-1185">Reference proteome</keyword>
<keyword evidence="1" id="KW-0472">Membrane</keyword>
<name>A0A1B1UKT9_9BRAD</name>
<organism evidence="2 3">
    <name type="scientific">Bradyrhizobium icense</name>
    <dbReference type="NCBI Taxonomy" id="1274631"/>
    <lineage>
        <taxon>Bacteria</taxon>
        <taxon>Pseudomonadati</taxon>
        <taxon>Pseudomonadota</taxon>
        <taxon>Alphaproteobacteria</taxon>
        <taxon>Hyphomicrobiales</taxon>
        <taxon>Nitrobacteraceae</taxon>
        <taxon>Bradyrhizobium</taxon>
    </lineage>
</organism>
<dbReference type="KEGG" id="bic:LMTR13_27990"/>
<evidence type="ECO:0008006" key="4">
    <source>
        <dbReference type="Google" id="ProtNLM"/>
    </source>
</evidence>
<keyword evidence="1" id="KW-0812">Transmembrane</keyword>
<reference evidence="2 3" key="1">
    <citation type="submission" date="2016-07" db="EMBL/GenBank/DDBJ databases">
        <title>Complete genome sequence of Bradyrhizobium icense LMTR 13T, a potential inoculant strain isolated from lima bean (Phaseolus lunatus) in Peru.</title>
        <authorList>
            <person name="Ormeno-Orrillo E."/>
            <person name="Duran D."/>
            <person name="Rogel M.A."/>
            <person name="Rey L."/>
            <person name="Imperial J."/>
            <person name="Ruiz-Argueso T."/>
            <person name="Martinez-Romero E."/>
        </authorList>
    </citation>
    <scope>NUCLEOTIDE SEQUENCE [LARGE SCALE GENOMIC DNA]</scope>
    <source>
        <strain evidence="2 3">LMTR 13</strain>
    </source>
</reference>
<feature type="transmembrane region" description="Helical" evidence="1">
    <location>
        <begin position="47"/>
        <end position="68"/>
    </location>
</feature>
<evidence type="ECO:0000313" key="2">
    <source>
        <dbReference type="EMBL" id="ANW03411.1"/>
    </source>
</evidence>
<keyword evidence="1" id="KW-1133">Transmembrane helix</keyword>
<gene>
    <name evidence="2" type="ORF">LMTR13_27990</name>
</gene>
<evidence type="ECO:0000256" key="1">
    <source>
        <dbReference type="SAM" id="Phobius"/>
    </source>
</evidence>
<dbReference type="AlphaFoldDB" id="A0A1B1UKT9"/>